<accession>A0AA36MKE9</accession>
<keyword evidence="4" id="KW-1185">Reference proteome</keyword>
<comment type="caution">
    <text evidence="3">The sequence shown here is derived from an EMBL/GenBank/DDBJ whole genome shotgun (WGS) entry which is preliminary data.</text>
</comment>
<dbReference type="Proteomes" id="UP001178507">
    <property type="component" value="Unassembled WGS sequence"/>
</dbReference>
<keyword evidence="2" id="KW-0472">Membrane</keyword>
<feature type="compositionally biased region" description="Basic and acidic residues" evidence="1">
    <location>
        <begin position="21"/>
        <end position="35"/>
    </location>
</feature>
<feature type="transmembrane region" description="Helical" evidence="2">
    <location>
        <begin position="77"/>
        <end position="102"/>
    </location>
</feature>
<sequence length="495" mass="53017">MPDEKKAKKPASPKPTSPKALDGKRRRESMDSEAKAVKAVLKRGGSMQSLISLGSKRSQKSGGSDKGGSRLASSAQVGAGCIACILASWVGAVSVLLMIVALRYTGTVVDVARERYILAAAERVGSEAAQIFGAAYAARDALDYAVQRQYYFEPLDYDSLSLALEPVFAARQPLRAVDIAFDTRNVSMTLRRVIGEGVRKPLLVQSDAEDCFEKLGRFGCMDGPPVRGMQWYQIGAGLPGGQEADNTSRFMGPPRGYEWAPGPGFVPDVEGALVESATAVAWSPAHSLIFRSVFPGSSGQLSIIARAVVEVTGLASDDRLDDSENLGQIGAVFICDVAGTLLATLMPGQKAIVDSNGVGHFRMAWEIGGWASALSVESFQEARAEGFISFKAPGNIHVAILAVRGNDHFFVVVASERSAYADAPMELICNIAQGIVVSPYPAAMLVLALCFVLHQVNARRRKRRVQPEERLAHAEKTLAMLRSRTGSRSKTLGSR</sequence>
<feature type="transmembrane region" description="Helical" evidence="2">
    <location>
        <begin position="431"/>
        <end position="454"/>
    </location>
</feature>
<proteinExistence type="predicted"/>
<evidence type="ECO:0000256" key="2">
    <source>
        <dbReference type="SAM" id="Phobius"/>
    </source>
</evidence>
<dbReference type="AlphaFoldDB" id="A0AA36MKE9"/>
<name>A0AA36MKE9_9DINO</name>
<gene>
    <name evidence="3" type="ORF">EVOR1521_LOCUS4953</name>
</gene>
<reference evidence="3" key="1">
    <citation type="submission" date="2023-08" db="EMBL/GenBank/DDBJ databases">
        <authorList>
            <person name="Chen Y."/>
            <person name="Shah S."/>
            <person name="Dougan E. K."/>
            <person name="Thang M."/>
            <person name="Chan C."/>
        </authorList>
    </citation>
    <scope>NUCLEOTIDE SEQUENCE</scope>
</reference>
<evidence type="ECO:0000256" key="1">
    <source>
        <dbReference type="SAM" id="MobiDB-lite"/>
    </source>
</evidence>
<organism evidence="3 4">
    <name type="scientific">Effrenium voratum</name>
    <dbReference type="NCBI Taxonomy" id="2562239"/>
    <lineage>
        <taxon>Eukaryota</taxon>
        <taxon>Sar</taxon>
        <taxon>Alveolata</taxon>
        <taxon>Dinophyceae</taxon>
        <taxon>Suessiales</taxon>
        <taxon>Symbiodiniaceae</taxon>
        <taxon>Effrenium</taxon>
    </lineage>
</organism>
<protein>
    <submittedName>
        <fullName evidence="3">Uncharacterized protein</fullName>
    </submittedName>
</protein>
<evidence type="ECO:0000313" key="3">
    <source>
        <dbReference type="EMBL" id="CAJ1375734.1"/>
    </source>
</evidence>
<evidence type="ECO:0000313" key="4">
    <source>
        <dbReference type="Proteomes" id="UP001178507"/>
    </source>
</evidence>
<keyword evidence="2" id="KW-0812">Transmembrane</keyword>
<keyword evidence="2" id="KW-1133">Transmembrane helix</keyword>
<feature type="region of interest" description="Disordered" evidence="1">
    <location>
        <begin position="1"/>
        <end position="35"/>
    </location>
</feature>
<dbReference type="EMBL" id="CAUJNA010000336">
    <property type="protein sequence ID" value="CAJ1375734.1"/>
    <property type="molecule type" value="Genomic_DNA"/>
</dbReference>